<feature type="compositionally biased region" description="Basic and acidic residues" evidence="1">
    <location>
        <begin position="1"/>
        <end position="17"/>
    </location>
</feature>
<gene>
    <name evidence="2" type="ORF">RUM43_000107</name>
</gene>
<evidence type="ECO:0000313" key="3">
    <source>
        <dbReference type="Proteomes" id="UP001372834"/>
    </source>
</evidence>
<proteinExistence type="predicted"/>
<dbReference type="AlphaFoldDB" id="A0AAN8SCX3"/>
<sequence>MKEELKKIKEEEEKLQREEEEGNLTKNSKHIEVHYHYVHENIKKNLIEVQKNWGYELLKSNKNHSSWIE</sequence>
<feature type="region of interest" description="Disordered" evidence="1">
    <location>
        <begin position="1"/>
        <end position="23"/>
    </location>
</feature>
<reference evidence="2 3" key="1">
    <citation type="submission" date="2023-10" db="EMBL/GenBank/DDBJ databases">
        <title>Genomes of two closely related lineages of the louse Polyplax serrata with different host specificities.</title>
        <authorList>
            <person name="Martinu J."/>
            <person name="Tarabai H."/>
            <person name="Stefka J."/>
            <person name="Hypsa V."/>
        </authorList>
    </citation>
    <scope>NUCLEOTIDE SEQUENCE [LARGE SCALE GENOMIC DNA]</scope>
    <source>
        <strain evidence="2">HR10_N</strain>
    </source>
</reference>
<evidence type="ECO:0000256" key="1">
    <source>
        <dbReference type="SAM" id="MobiDB-lite"/>
    </source>
</evidence>
<name>A0AAN8SCX3_POLSC</name>
<organism evidence="2 3">
    <name type="scientific">Polyplax serrata</name>
    <name type="common">Common mouse louse</name>
    <dbReference type="NCBI Taxonomy" id="468196"/>
    <lineage>
        <taxon>Eukaryota</taxon>
        <taxon>Metazoa</taxon>
        <taxon>Ecdysozoa</taxon>
        <taxon>Arthropoda</taxon>
        <taxon>Hexapoda</taxon>
        <taxon>Insecta</taxon>
        <taxon>Pterygota</taxon>
        <taxon>Neoptera</taxon>
        <taxon>Paraneoptera</taxon>
        <taxon>Psocodea</taxon>
        <taxon>Troctomorpha</taxon>
        <taxon>Phthiraptera</taxon>
        <taxon>Anoplura</taxon>
        <taxon>Polyplacidae</taxon>
        <taxon>Polyplax</taxon>
    </lineage>
</organism>
<protein>
    <submittedName>
        <fullName evidence="2">Uncharacterized protein</fullName>
    </submittedName>
</protein>
<dbReference type="EMBL" id="JAWJWE010000001">
    <property type="protein sequence ID" value="KAK6643844.1"/>
    <property type="molecule type" value="Genomic_DNA"/>
</dbReference>
<dbReference type="Proteomes" id="UP001372834">
    <property type="component" value="Unassembled WGS sequence"/>
</dbReference>
<evidence type="ECO:0000313" key="2">
    <source>
        <dbReference type="EMBL" id="KAK6643844.1"/>
    </source>
</evidence>
<accession>A0AAN8SCX3</accession>
<comment type="caution">
    <text evidence="2">The sequence shown here is derived from an EMBL/GenBank/DDBJ whole genome shotgun (WGS) entry which is preliminary data.</text>
</comment>